<keyword evidence="5 11" id="KW-0479">Metal-binding</keyword>
<dbReference type="eggNOG" id="COG2145">
    <property type="taxonomic scope" value="Bacteria"/>
</dbReference>
<evidence type="ECO:0000256" key="11">
    <source>
        <dbReference type="HAMAP-Rule" id="MF_00228"/>
    </source>
</evidence>
<evidence type="ECO:0000256" key="7">
    <source>
        <dbReference type="ARBA" id="ARBA00022777"/>
    </source>
</evidence>
<evidence type="ECO:0000256" key="1">
    <source>
        <dbReference type="ARBA" id="ARBA00001771"/>
    </source>
</evidence>
<dbReference type="STRING" id="1423807.FD16_GL002006"/>
<dbReference type="Gene3D" id="3.40.1190.20">
    <property type="match status" value="1"/>
</dbReference>
<dbReference type="PRINTS" id="PR01099">
    <property type="entry name" value="HYETHTZKNASE"/>
</dbReference>
<evidence type="ECO:0000313" key="12">
    <source>
        <dbReference type="EMBL" id="KRM12828.1"/>
    </source>
</evidence>
<evidence type="ECO:0000256" key="4">
    <source>
        <dbReference type="ARBA" id="ARBA00022679"/>
    </source>
</evidence>
<dbReference type="InterPro" id="IPR000417">
    <property type="entry name" value="Hyethyz_kinase"/>
</dbReference>
<dbReference type="InterPro" id="IPR029056">
    <property type="entry name" value="Ribokinase-like"/>
</dbReference>
<feature type="binding site" evidence="11">
    <location>
        <position position="193"/>
    </location>
    <ligand>
        <name>substrate</name>
    </ligand>
</feature>
<feature type="binding site" evidence="11">
    <location>
        <position position="120"/>
    </location>
    <ligand>
        <name>ATP</name>
        <dbReference type="ChEBI" id="CHEBI:30616"/>
    </ligand>
</feature>
<proteinExistence type="inferred from homology"/>
<feature type="binding site" evidence="11">
    <location>
        <position position="166"/>
    </location>
    <ligand>
        <name>ATP</name>
        <dbReference type="ChEBI" id="CHEBI:30616"/>
    </ligand>
</feature>
<accession>A0A0R1WFP2</accession>
<comment type="pathway">
    <text evidence="3 11">Cofactor biosynthesis; thiamine diphosphate biosynthesis; 4-methyl-5-(2-phosphoethyl)-thiazole from 5-(2-hydroxyethyl)-4-methylthiazole: step 1/1.</text>
</comment>
<reference evidence="12 13" key="1">
    <citation type="journal article" date="2015" name="Genome Announc.">
        <title>Expanding the biotechnology potential of lactobacilli through comparative genomics of 213 strains and associated genera.</title>
        <authorList>
            <person name="Sun Z."/>
            <person name="Harris H.M."/>
            <person name="McCann A."/>
            <person name="Guo C."/>
            <person name="Argimon S."/>
            <person name="Zhang W."/>
            <person name="Yang X."/>
            <person name="Jeffery I.B."/>
            <person name="Cooney J.C."/>
            <person name="Kagawa T.F."/>
            <person name="Liu W."/>
            <person name="Song Y."/>
            <person name="Salvetti E."/>
            <person name="Wrobel A."/>
            <person name="Rasinkangas P."/>
            <person name="Parkhill J."/>
            <person name="Rea M.C."/>
            <person name="O'Sullivan O."/>
            <person name="Ritari J."/>
            <person name="Douillard F.P."/>
            <person name="Paul Ross R."/>
            <person name="Yang R."/>
            <person name="Briner A.E."/>
            <person name="Felis G.E."/>
            <person name="de Vos W.M."/>
            <person name="Barrangou R."/>
            <person name="Klaenhammer T.R."/>
            <person name="Caufield P.W."/>
            <person name="Cui Y."/>
            <person name="Zhang H."/>
            <person name="O'Toole P.W."/>
        </authorList>
    </citation>
    <scope>NUCLEOTIDE SEQUENCE [LARGE SCALE GENOMIC DNA]</scope>
    <source>
        <strain evidence="12 13">DSM 5007</strain>
    </source>
</reference>
<dbReference type="PIRSF" id="PIRSF000513">
    <property type="entry name" value="Thz_kinase"/>
    <property type="match status" value="1"/>
</dbReference>
<name>A0A0R1WFP2_9LACO</name>
<keyword evidence="8 11" id="KW-0067">ATP-binding</keyword>
<dbReference type="GO" id="GO:0005524">
    <property type="term" value="F:ATP binding"/>
    <property type="evidence" value="ECO:0007669"/>
    <property type="project" value="UniProtKB-UniRule"/>
</dbReference>
<keyword evidence="6 11" id="KW-0547">Nucleotide-binding</keyword>
<dbReference type="EC" id="2.7.1.50" evidence="11"/>
<evidence type="ECO:0000256" key="6">
    <source>
        <dbReference type="ARBA" id="ARBA00022741"/>
    </source>
</evidence>
<protein>
    <recommendedName>
        <fullName evidence="11">Hydroxyethylthiazole kinase</fullName>
        <ecNumber evidence="11">2.7.1.50</ecNumber>
    </recommendedName>
    <alternativeName>
        <fullName evidence="11">4-methyl-5-beta-hydroxyethylthiazole kinase</fullName>
        <shortName evidence="11">TH kinase</shortName>
        <shortName evidence="11">Thz kinase</shortName>
    </alternativeName>
</protein>
<dbReference type="GO" id="GO:0000287">
    <property type="term" value="F:magnesium ion binding"/>
    <property type="evidence" value="ECO:0007669"/>
    <property type="project" value="UniProtKB-UniRule"/>
</dbReference>
<evidence type="ECO:0000256" key="10">
    <source>
        <dbReference type="ARBA" id="ARBA00022977"/>
    </source>
</evidence>
<keyword evidence="13" id="KW-1185">Reference proteome</keyword>
<evidence type="ECO:0000256" key="5">
    <source>
        <dbReference type="ARBA" id="ARBA00022723"/>
    </source>
</evidence>
<dbReference type="HAMAP" id="MF_00228">
    <property type="entry name" value="Thz_kinase"/>
    <property type="match status" value="1"/>
</dbReference>
<comment type="catalytic activity">
    <reaction evidence="1 11">
        <text>5-(2-hydroxyethyl)-4-methylthiazole + ATP = 4-methyl-5-(2-phosphooxyethyl)-thiazole + ADP + H(+)</text>
        <dbReference type="Rhea" id="RHEA:24212"/>
        <dbReference type="ChEBI" id="CHEBI:15378"/>
        <dbReference type="ChEBI" id="CHEBI:17957"/>
        <dbReference type="ChEBI" id="CHEBI:30616"/>
        <dbReference type="ChEBI" id="CHEBI:58296"/>
        <dbReference type="ChEBI" id="CHEBI:456216"/>
        <dbReference type="EC" id="2.7.1.50"/>
    </reaction>
</comment>
<comment type="function">
    <text evidence="11">Catalyzes the phosphorylation of the hydroxyl group of 4-methyl-5-beta-hydroxyethylthiazole (THZ).</text>
</comment>
<dbReference type="OrthoDB" id="9778146at2"/>
<dbReference type="CDD" id="cd01170">
    <property type="entry name" value="THZ_kinase"/>
    <property type="match status" value="1"/>
</dbReference>
<keyword evidence="9 11" id="KW-0460">Magnesium</keyword>
<dbReference type="EMBL" id="AZGF01000005">
    <property type="protein sequence ID" value="KRM12828.1"/>
    <property type="molecule type" value="Genomic_DNA"/>
</dbReference>
<dbReference type="GO" id="GO:0004417">
    <property type="term" value="F:hydroxyethylthiazole kinase activity"/>
    <property type="evidence" value="ECO:0007669"/>
    <property type="project" value="UniProtKB-UniRule"/>
</dbReference>
<comment type="caution">
    <text evidence="11">Lacks conserved residue(s) required for the propagation of feature annotation.</text>
</comment>
<keyword evidence="10 11" id="KW-0784">Thiamine biosynthesis</keyword>
<dbReference type="SUPFAM" id="SSF53613">
    <property type="entry name" value="Ribokinase-like"/>
    <property type="match status" value="1"/>
</dbReference>
<dbReference type="NCBIfam" id="NF006830">
    <property type="entry name" value="PRK09355.1"/>
    <property type="match status" value="1"/>
</dbReference>
<evidence type="ECO:0000256" key="3">
    <source>
        <dbReference type="ARBA" id="ARBA00004868"/>
    </source>
</evidence>
<comment type="similarity">
    <text evidence="11">Belongs to the Thz kinase family.</text>
</comment>
<dbReference type="AlphaFoldDB" id="A0A0R1WFP2"/>
<organism evidence="12 13">
    <name type="scientific">Paucilactobacillus suebicus DSM 5007 = KCTC 3549</name>
    <dbReference type="NCBI Taxonomy" id="1423807"/>
    <lineage>
        <taxon>Bacteria</taxon>
        <taxon>Bacillati</taxon>
        <taxon>Bacillota</taxon>
        <taxon>Bacilli</taxon>
        <taxon>Lactobacillales</taxon>
        <taxon>Lactobacillaceae</taxon>
        <taxon>Paucilactobacillus</taxon>
    </lineage>
</organism>
<keyword evidence="7 11" id="KW-0418">Kinase</keyword>
<keyword evidence="4 11" id="KW-0808">Transferase</keyword>
<comment type="caution">
    <text evidence="12">The sequence shown here is derived from an EMBL/GenBank/DDBJ whole genome shotgun (WGS) entry which is preliminary data.</text>
</comment>
<sequence>MKYELLDKLREVNPIAFNICNFVTVQDVCNAINSIGASPAAVEANEETKEAEDLIKICGSLTVNLGALIDPKIDQIDTTIGLADKYNKPVILDPVAVGASPSRDQRAIQLLKKHNIRVIRGNAGEIAALIGAQWNAKGIDAGEGDLDPVQIAKDCANQYHCIVAQSGKTDIITDGDNVTKVFNETDLFKLRVGSGDILSSLIGCFCAVSSDFYEATRVATVVYATTGELVANVVNQHQPSVFSATLIDKLNDIDVKIISSNARVQSTDAEE</sequence>
<evidence type="ECO:0000256" key="2">
    <source>
        <dbReference type="ARBA" id="ARBA00001946"/>
    </source>
</evidence>
<gene>
    <name evidence="11" type="primary">thiM</name>
    <name evidence="12" type="ORF">FD16_GL002006</name>
</gene>
<evidence type="ECO:0000313" key="13">
    <source>
        <dbReference type="Proteomes" id="UP000051820"/>
    </source>
</evidence>
<dbReference type="PATRIC" id="fig|1423807.3.peg.2058"/>
<dbReference type="Proteomes" id="UP000051820">
    <property type="component" value="Unassembled WGS sequence"/>
</dbReference>
<evidence type="ECO:0000256" key="9">
    <source>
        <dbReference type="ARBA" id="ARBA00022842"/>
    </source>
</evidence>
<evidence type="ECO:0000256" key="8">
    <source>
        <dbReference type="ARBA" id="ARBA00022840"/>
    </source>
</evidence>
<dbReference type="Pfam" id="PF02110">
    <property type="entry name" value="HK"/>
    <property type="match status" value="1"/>
</dbReference>
<dbReference type="GO" id="GO:0009228">
    <property type="term" value="P:thiamine biosynthetic process"/>
    <property type="evidence" value="ECO:0007669"/>
    <property type="project" value="UniProtKB-KW"/>
</dbReference>
<dbReference type="UniPathway" id="UPA00060">
    <property type="reaction ID" value="UER00139"/>
</dbReference>
<dbReference type="RefSeq" id="WP_010621909.1">
    <property type="nucleotide sequence ID" value="NZ_AZGF01000005.1"/>
</dbReference>
<comment type="cofactor">
    <cofactor evidence="2 11">
        <name>Mg(2+)</name>
        <dbReference type="ChEBI" id="CHEBI:18420"/>
    </cofactor>
</comment>
<dbReference type="GO" id="GO:0009229">
    <property type="term" value="P:thiamine diphosphate biosynthetic process"/>
    <property type="evidence" value="ECO:0007669"/>
    <property type="project" value="UniProtKB-UniRule"/>
</dbReference>